<dbReference type="InterPro" id="IPR027417">
    <property type="entry name" value="P-loop_NTPase"/>
</dbReference>
<dbReference type="STRING" id="497964.CfE428DRAFT_5924"/>
<gene>
    <name evidence="1" type="ORF">CfE428DRAFT_5924</name>
</gene>
<name>B4DAI3_9BACT</name>
<dbReference type="AlphaFoldDB" id="B4DAI3"/>
<dbReference type="InParanoid" id="B4DAI3"/>
<dbReference type="PANTHER" id="PTHR11669:SF8">
    <property type="entry name" value="DNA POLYMERASE III SUBUNIT DELTA"/>
    <property type="match status" value="1"/>
</dbReference>
<protein>
    <submittedName>
        <fullName evidence="1">DNA polymerase III, gamma/tau subunits</fullName>
    </submittedName>
</protein>
<evidence type="ECO:0000313" key="2">
    <source>
        <dbReference type="Proteomes" id="UP000005824"/>
    </source>
</evidence>
<organism evidence="1 2">
    <name type="scientific">Chthoniobacter flavus Ellin428</name>
    <dbReference type="NCBI Taxonomy" id="497964"/>
    <lineage>
        <taxon>Bacteria</taxon>
        <taxon>Pseudomonadati</taxon>
        <taxon>Verrucomicrobiota</taxon>
        <taxon>Spartobacteria</taxon>
        <taxon>Chthoniobacterales</taxon>
        <taxon>Chthoniobacteraceae</taxon>
        <taxon>Chthoniobacter</taxon>
    </lineage>
</organism>
<comment type="caution">
    <text evidence="1">The sequence shown here is derived from an EMBL/GenBank/DDBJ whole genome shotgun (WGS) entry which is preliminary data.</text>
</comment>
<dbReference type="RefSeq" id="WP_006983244.1">
    <property type="nucleotide sequence ID" value="NZ_ABVL01000031.1"/>
</dbReference>
<dbReference type="GO" id="GO:0006261">
    <property type="term" value="P:DNA-templated DNA replication"/>
    <property type="evidence" value="ECO:0007669"/>
    <property type="project" value="TreeGrafter"/>
</dbReference>
<dbReference type="Gene3D" id="3.40.50.300">
    <property type="entry name" value="P-loop containing nucleotide triphosphate hydrolases"/>
    <property type="match status" value="1"/>
</dbReference>
<evidence type="ECO:0000313" key="1">
    <source>
        <dbReference type="EMBL" id="EDY16501.1"/>
    </source>
</evidence>
<sequence length="328" mass="36500">MPFTADEAFSLLQSAQAQNRLAHAYLITGPIGSGKRALANRVCTLLIGRPVENLQHPDIHVIEPESKSRRILIEQMRELERSLHMRSLSGGHKIGVIVDADRLQPNAANAFLKTLEEPPGQSSLLLLSSLPDQLLETILSRCLEIPLRSTEAHRATPLQTKLLTALQAHSRQESPGLVEAFRLVREFQTLLSEARETIQDDADASLKAEEQHYKQTSEAGKWLEDREDYYKALVESRYVAARHSLLETLEQWWADALRQQAAHTTGQPVASLDHPIFATDTAALGARHSTTTLLRKSDAFETLRGHLGNSGVQEQLALECAFLRAFGE</sequence>
<dbReference type="EMBL" id="ABVL01000031">
    <property type="protein sequence ID" value="EDY16501.1"/>
    <property type="molecule type" value="Genomic_DNA"/>
</dbReference>
<dbReference type="Proteomes" id="UP000005824">
    <property type="component" value="Unassembled WGS sequence"/>
</dbReference>
<dbReference type="Pfam" id="PF13177">
    <property type="entry name" value="DNA_pol3_delta2"/>
    <property type="match status" value="1"/>
</dbReference>
<proteinExistence type="predicted"/>
<dbReference type="InterPro" id="IPR050238">
    <property type="entry name" value="DNA_Rep/Repair_Clamp_Loader"/>
</dbReference>
<dbReference type="FunCoup" id="B4DAI3">
    <property type="interactions" value="150"/>
</dbReference>
<reference evidence="1 2" key="1">
    <citation type="journal article" date="2011" name="J. Bacteriol.">
        <title>Genome sequence of Chthoniobacter flavus Ellin428, an aerobic heterotrophic soil bacterium.</title>
        <authorList>
            <person name="Kant R."/>
            <person name="van Passel M.W."/>
            <person name="Palva A."/>
            <person name="Lucas S."/>
            <person name="Lapidus A."/>
            <person name="Glavina Del Rio T."/>
            <person name="Dalin E."/>
            <person name="Tice H."/>
            <person name="Bruce D."/>
            <person name="Goodwin L."/>
            <person name="Pitluck S."/>
            <person name="Larimer F.W."/>
            <person name="Land M.L."/>
            <person name="Hauser L."/>
            <person name="Sangwan P."/>
            <person name="de Vos W.M."/>
            <person name="Janssen P.H."/>
            <person name="Smidt H."/>
        </authorList>
    </citation>
    <scope>NUCLEOTIDE SEQUENCE [LARGE SCALE GENOMIC DNA]</scope>
    <source>
        <strain evidence="1 2">Ellin428</strain>
    </source>
</reference>
<dbReference type="PANTHER" id="PTHR11669">
    <property type="entry name" value="REPLICATION FACTOR C / DNA POLYMERASE III GAMMA-TAU SUBUNIT"/>
    <property type="match status" value="1"/>
</dbReference>
<dbReference type="SUPFAM" id="SSF52540">
    <property type="entry name" value="P-loop containing nucleoside triphosphate hydrolases"/>
    <property type="match status" value="1"/>
</dbReference>
<keyword evidence="2" id="KW-1185">Reference proteome</keyword>
<accession>B4DAI3</accession>
<dbReference type="eggNOG" id="COG0470">
    <property type="taxonomic scope" value="Bacteria"/>
</dbReference>